<evidence type="ECO:0000313" key="2">
    <source>
        <dbReference type="EMBL" id="BCS98383.1"/>
    </source>
</evidence>
<evidence type="ECO:0000256" key="1">
    <source>
        <dbReference type="SAM" id="Phobius"/>
    </source>
</evidence>
<evidence type="ECO:0000313" key="3">
    <source>
        <dbReference type="Proteomes" id="UP001320148"/>
    </source>
</evidence>
<keyword evidence="1" id="KW-1133">Transmembrane helix</keyword>
<protein>
    <submittedName>
        <fullName evidence="2">Uncharacterized protein</fullName>
    </submittedName>
</protein>
<keyword evidence="1" id="KW-0812">Transmembrane</keyword>
<name>A0ABM7PLS9_9BACT</name>
<keyword evidence="1" id="KW-0472">Membrane</keyword>
<dbReference type="RefSeq" id="WP_236889783.1">
    <property type="nucleotide sequence ID" value="NZ_AP024488.1"/>
</dbReference>
<proteinExistence type="predicted"/>
<feature type="transmembrane region" description="Helical" evidence="1">
    <location>
        <begin position="32"/>
        <end position="51"/>
    </location>
</feature>
<organism evidence="2 3">
    <name type="scientific">Desulfoluna limicola</name>
    <dbReference type="NCBI Taxonomy" id="2810562"/>
    <lineage>
        <taxon>Bacteria</taxon>
        <taxon>Pseudomonadati</taxon>
        <taxon>Thermodesulfobacteriota</taxon>
        <taxon>Desulfobacteria</taxon>
        <taxon>Desulfobacterales</taxon>
        <taxon>Desulfolunaceae</taxon>
        <taxon>Desulfoluna</taxon>
    </lineage>
</organism>
<accession>A0ABM7PLS9</accession>
<sequence length="99" mass="10826">MVLFLAALGLTLFFGGVVAVLCDPPKHTHKLIALVIFSGVVLIGGAAYAAYVEEAYRKSQQGVWVSFDEVETKPPVKIGDKWYKIVLIETTEPEECNAN</sequence>
<reference evidence="2 3" key="1">
    <citation type="submission" date="2021-02" db="EMBL/GenBank/DDBJ databases">
        <title>Complete genome of Desulfoluna sp. strain ASN36.</title>
        <authorList>
            <person name="Takahashi A."/>
            <person name="Kojima H."/>
            <person name="Fukui M."/>
        </authorList>
    </citation>
    <scope>NUCLEOTIDE SEQUENCE [LARGE SCALE GENOMIC DNA]</scope>
    <source>
        <strain evidence="2 3">ASN36</strain>
    </source>
</reference>
<keyword evidence="3" id="KW-1185">Reference proteome</keyword>
<dbReference type="Proteomes" id="UP001320148">
    <property type="component" value="Chromosome"/>
</dbReference>
<gene>
    <name evidence="2" type="ORF">DSLASN_40150</name>
</gene>
<dbReference type="EMBL" id="AP024488">
    <property type="protein sequence ID" value="BCS98383.1"/>
    <property type="molecule type" value="Genomic_DNA"/>
</dbReference>